<dbReference type="OrthoDB" id="7574679at2"/>
<keyword evidence="1" id="KW-0732">Signal</keyword>
<keyword evidence="3" id="KW-1185">Reference proteome</keyword>
<comment type="caution">
    <text evidence="2">The sequence shown here is derived from an EMBL/GenBank/DDBJ whole genome shotgun (WGS) entry which is preliminary data.</text>
</comment>
<dbReference type="Proteomes" id="UP000297739">
    <property type="component" value="Unassembled WGS sequence"/>
</dbReference>
<dbReference type="EMBL" id="SRLD01000034">
    <property type="protein sequence ID" value="TGE14538.1"/>
    <property type="molecule type" value="Genomic_DNA"/>
</dbReference>
<reference evidence="2 3" key="1">
    <citation type="submission" date="2019-04" db="EMBL/GenBank/DDBJ databases">
        <authorList>
            <person name="Feng G."/>
            <person name="Zhang J."/>
            <person name="Zhu H."/>
        </authorList>
    </citation>
    <scope>NUCLEOTIDE SEQUENCE [LARGE SCALE GENOMIC DNA]</scope>
    <source>
        <strain evidence="2 3">JCM 17223</strain>
    </source>
</reference>
<feature type="signal peptide" evidence="1">
    <location>
        <begin position="1"/>
        <end position="22"/>
    </location>
</feature>
<evidence type="ECO:0000256" key="1">
    <source>
        <dbReference type="SAM" id="SignalP"/>
    </source>
</evidence>
<evidence type="ECO:0000313" key="3">
    <source>
        <dbReference type="Proteomes" id="UP000297739"/>
    </source>
</evidence>
<evidence type="ECO:0008006" key="4">
    <source>
        <dbReference type="Google" id="ProtNLM"/>
    </source>
</evidence>
<organism evidence="2 3">
    <name type="scientific">Hymenobacter elongatus</name>
    <dbReference type="NCBI Taxonomy" id="877208"/>
    <lineage>
        <taxon>Bacteria</taxon>
        <taxon>Pseudomonadati</taxon>
        <taxon>Bacteroidota</taxon>
        <taxon>Cytophagia</taxon>
        <taxon>Cytophagales</taxon>
        <taxon>Hymenobacteraceae</taxon>
        <taxon>Hymenobacter</taxon>
    </lineage>
</organism>
<sequence>MKTLLPLSLLCIALGSGSPGQAQQLRSPQMDVSHEVKLPQLTQQASLIVEGRPTAFRSFWNREHTSIYTATTIEVYRVFKGEVTGSNVELITYGGWVGETGMSSTTNVKLDEHTVGLFFLKPSQQPSEGSTLASNQVGELAYGQQGFIRYSGDQAEQYAAFSKFRVYPDVEKSLYVLLQQETGKVYRTKKAFDVTRYDQVQERLTGVNAATKTLPAAPIDTKKS</sequence>
<dbReference type="AlphaFoldDB" id="A0A4Z0PH62"/>
<dbReference type="RefSeq" id="WP_135498796.1">
    <property type="nucleotide sequence ID" value="NZ_SRLD01000034.1"/>
</dbReference>
<accession>A0A4Z0PH62</accession>
<feature type="chain" id="PRO_5021319939" description="DUF4468 domain-containing protein" evidence="1">
    <location>
        <begin position="23"/>
        <end position="224"/>
    </location>
</feature>
<proteinExistence type="predicted"/>
<protein>
    <recommendedName>
        <fullName evidence="4">DUF4468 domain-containing protein</fullName>
    </recommendedName>
</protein>
<gene>
    <name evidence="2" type="ORF">E5J99_15875</name>
</gene>
<name>A0A4Z0PH62_9BACT</name>
<evidence type="ECO:0000313" key="2">
    <source>
        <dbReference type="EMBL" id="TGE14538.1"/>
    </source>
</evidence>